<evidence type="ECO:0000259" key="2">
    <source>
        <dbReference type="Pfam" id="PF05659"/>
    </source>
</evidence>
<name>A0ABQ8HQA8_9ROSI</name>
<keyword evidence="1" id="KW-0472">Membrane</keyword>
<keyword evidence="4" id="KW-1185">Reference proteome</keyword>
<comment type="caution">
    <text evidence="3">The sequence shown here is derived from an EMBL/GenBank/DDBJ whole genome shotgun (WGS) entry which is preliminary data.</text>
</comment>
<keyword evidence="1" id="KW-0812">Transmembrane</keyword>
<dbReference type="Proteomes" id="UP000827721">
    <property type="component" value="Unassembled WGS sequence"/>
</dbReference>
<evidence type="ECO:0000313" key="3">
    <source>
        <dbReference type="EMBL" id="KAH7566523.1"/>
    </source>
</evidence>
<gene>
    <name evidence="3" type="ORF">JRO89_XS08G0178600</name>
</gene>
<organism evidence="3 4">
    <name type="scientific">Xanthoceras sorbifolium</name>
    <dbReference type="NCBI Taxonomy" id="99658"/>
    <lineage>
        <taxon>Eukaryota</taxon>
        <taxon>Viridiplantae</taxon>
        <taxon>Streptophyta</taxon>
        <taxon>Embryophyta</taxon>
        <taxon>Tracheophyta</taxon>
        <taxon>Spermatophyta</taxon>
        <taxon>Magnoliopsida</taxon>
        <taxon>eudicotyledons</taxon>
        <taxon>Gunneridae</taxon>
        <taxon>Pentapetalae</taxon>
        <taxon>rosids</taxon>
        <taxon>malvids</taxon>
        <taxon>Sapindales</taxon>
        <taxon>Sapindaceae</taxon>
        <taxon>Xanthoceroideae</taxon>
        <taxon>Xanthoceras</taxon>
    </lineage>
</organism>
<feature type="transmembrane region" description="Helical" evidence="1">
    <location>
        <begin position="131"/>
        <end position="149"/>
    </location>
</feature>
<dbReference type="InterPro" id="IPR008808">
    <property type="entry name" value="Powdery_mildew-R_dom"/>
</dbReference>
<dbReference type="EMBL" id="JAFEMO010000008">
    <property type="protein sequence ID" value="KAH7566523.1"/>
    <property type="molecule type" value="Genomic_DNA"/>
</dbReference>
<sequence length="170" mass="20056">MAENIIPEAIANINGITQLKKSDELLDQIRRLVLLLEQAEELINRCSRISGWNYFKKYKYSKKLIELDASLRGVSMDLLAPIWMNILGIQDEIIKLNQRLEIILHERNAHGGILKRSMTKVLDMASGLKKILLYLPIWIYPYLSWFFRIHRRGCGYRRITFRFCPNHVNR</sequence>
<dbReference type="Pfam" id="PF05659">
    <property type="entry name" value="RPW8"/>
    <property type="match status" value="1"/>
</dbReference>
<proteinExistence type="predicted"/>
<feature type="domain" description="RPW8" evidence="2">
    <location>
        <begin position="13"/>
        <end position="99"/>
    </location>
</feature>
<evidence type="ECO:0000256" key="1">
    <source>
        <dbReference type="SAM" id="Phobius"/>
    </source>
</evidence>
<protein>
    <recommendedName>
        <fullName evidence="2">RPW8 domain-containing protein</fullName>
    </recommendedName>
</protein>
<accession>A0ABQ8HQA8</accession>
<reference evidence="3 4" key="1">
    <citation type="submission" date="2021-02" db="EMBL/GenBank/DDBJ databases">
        <title>Plant Genome Project.</title>
        <authorList>
            <person name="Zhang R.-G."/>
        </authorList>
    </citation>
    <scope>NUCLEOTIDE SEQUENCE [LARGE SCALE GENOMIC DNA]</scope>
    <source>
        <tissue evidence="3">Leaves</tissue>
    </source>
</reference>
<keyword evidence="1" id="KW-1133">Transmembrane helix</keyword>
<evidence type="ECO:0000313" key="4">
    <source>
        <dbReference type="Proteomes" id="UP000827721"/>
    </source>
</evidence>